<sequence>MGRSFGVPASSASFLALAALSAARQLMPKRSRRHGACARGLALDSLPFSFLWRIWPLGAGVWARRMCAMRRRRDWGLSSKA</sequence>
<dbReference type="EMBL" id="GHJT01000785">
    <property type="protein sequence ID" value="MOY34756.1"/>
    <property type="molecule type" value="Transcribed_RNA"/>
</dbReference>
<keyword evidence="1" id="KW-1133">Transmembrane helix</keyword>
<accession>A0A4D5RCT7</accession>
<evidence type="ECO:0008006" key="4">
    <source>
        <dbReference type="Google" id="ProtNLM"/>
    </source>
</evidence>
<keyword evidence="1" id="KW-0812">Transmembrane</keyword>
<evidence type="ECO:0000256" key="2">
    <source>
        <dbReference type="SAM" id="SignalP"/>
    </source>
</evidence>
<dbReference type="AlphaFoldDB" id="A0A4D5RCT7"/>
<feature type="chain" id="PRO_5020036751" description="Secreted protein" evidence="2">
    <location>
        <begin position="24"/>
        <end position="81"/>
    </location>
</feature>
<protein>
    <recommendedName>
        <fullName evidence="4">Secreted protein</fullName>
    </recommendedName>
</protein>
<reference evidence="3" key="1">
    <citation type="submission" date="2019-04" db="EMBL/GenBank/DDBJ databases">
        <title>An insight into the mialome of Ixodes scapularis.</title>
        <authorList>
            <person name="Ribeiro J.M."/>
            <person name="Mather T.N."/>
            <person name="Karim S."/>
        </authorList>
    </citation>
    <scope>NUCLEOTIDE SEQUENCE</scope>
</reference>
<organism evidence="3">
    <name type="scientific">Ixodes scapularis</name>
    <name type="common">Black-legged tick</name>
    <name type="synonym">Deer tick</name>
    <dbReference type="NCBI Taxonomy" id="6945"/>
    <lineage>
        <taxon>Eukaryota</taxon>
        <taxon>Metazoa</taxon>
        <taxon>Ecdysozoa</taxon>
        <taxon>Arthropoda</taxon>
        <taxon>Chelicerata</taxon>
        <taxon>Arachnida</taxon>
        <taxon>Acari</taxon>
        <taxon>Parasitiformes</taxon>
        <taxon>Ixodida</taxon>
        <taxon>Ixodoidea</taxon>
        <taxon>Ixodidae</taxon>
        <taxon>Ixodinae</taxon>
        <taxon>Ixodes</taxon>
    </lineage>
</organism>
<evidence type="ECO:0000256" key="1">
    <source>
        <dbReference type="SAM" id="Phobius"/>
    </source>
</evidence>
<feature type="signal peptide" evidence="2">
    <location>
        <begin position="1"/>
        <end position="23"/>
    </location>
</feature>
<name>A0A4D5RCT7_IXOSC</name>
<feature type="transmembrane region" description="Helical" evidence="1">
    <location>
        <begin position="46"/>
        <end position="63"/>
    </location>
</feature>
<keyword evidence="2" id="KW-0732">Signal</keyword>
<proteinExistence type="predicted"/>
<keyword evidence="1" id="KW-0472">Membrane</keyword>
<evidence type="ECO:0000313" key="3">
    <source>
        <dbReference type="EMBL" id="MOY34756.1"/>
    </source>
</evidence>